<proteinExistence type="predicted"/>
<dbReference type="AlphaFoldDB" id="G3A7S6"/>
<gene>
    <name evidence="1" type="ORF">RALSY_40788</name>
</gene>
<dbReference type="EMBL" id="FR854089">
    <property type="protein sequence ID" value="CCA86562.1"/>
    <property type="molecule type" value="Genomic_DNA"/>
</dbReference>
<accession>G3A7S6</accession>
<reference evidence="1" key="2">
    <citation type="submission" date="2011-04" db="EMBL/GenBank/DDBJ databases">
        <authorList>
            <person name="Genoscope - CEA"/>
        </authorList>
    </citation>
    <scope>NUCLEOTIDE SEQUENCE</scope>
    <source>
        <strain evidence="1">R24</strain>
    </source>
</reference>
<organism evidence="1">
    <name type="scientific">Ralstonia syzygii R24</name>
    <dbReference type="NCBI Taxonomy" id="907261"/>
    <lineage>
        <taxon>Bacteria</taxon>
        <taxon>Pseudomonadati</taxon>
        <taxon>Pseudomonadota</taxon>
        <taxon>Betaproteobacteria</taxon>
        <taxon>Burkholderiales</taxon>
        <taxon>Burkholderiaceae</taxon>
        <taxon>Ralstonia</taxon>
        <taxon>Ralstonia solanacearum species complex</taxon>
    </lineage>
</organism>
<reference evidence="1" key="1">
    <citation type="journal article" date="2011" name="PLoS ONE">
        <title>Ralstonia syzygii, the Blood Disease Bacterium and some Asian R. solanacearum strains form a single genomic species despite divergent lifestyles.</title>
        <authorList>
            <person name="Remenant B."/>
            <person name="de Cambiaire J.C."/>
            <person name="Cellier G."/>
            <person name="Jacobs J.M."/>
            <person name="Mangenot S."/>
            <person name="Barbe V."/>
            <person name="Lajus A."/>
            <person name="Vallenet D."/>
            <person name="Medigue C."/>
            <person name="Fegan M."/>
            <person name="Allen C."/>
            <person name="Prior P."/>
        </authorList>
    </citation>
    <scope>NUCLEOTIDE SEQUENCE</scope>
    <source>
        <strain evidence="1">R24</strain>
    </source>
</reference>
<protein>
    <submittedName>
        <fullName evidence="1">Uncharacterized protein</fullName>
    </submittedName>
</protein>
<sequence>MPLWALSTIGRVTVDAVVSWRGAVNAMGLPIPEFPVRSKQSARLYVDRLFEPIGSRDTTWAGLNVALFCLRLAQARGELANYALTYEALASDRWRRCMLCAGSAADQCWRELAIFYGEWFSTLRLRVSTETELLEVLEDLQLHGLSTQLTAVSRAEDPRYEFVDRLMVGRCPSPTTEESILIAARYAA</sequence>
<name>G3A7S6_9RALS</name>
<evidence type="ECO:0000313" key="1">
    <source>
        <dbReference type="EMBL" id="CCA86562.1"/>
    </source>
</evidence>